<protein>
    <submittedName>
        <fullName evidence="2">Uncharacterized protein</fullName>
    </submittedName>
</protein>
<dbReference type="AlphaFoldDB" id="A0A0A9AQQ5"/>
<sequence length="50" mass="5641">MSLLSLASGFTKSRLALMVLLSATRLVLWLVVFSRRKVVIMIRPLLLLLT</sequence>
<evidence type="ECO:0000313" key="2">
    <source>
        <dbReference type="EMBL" id="JAD53466.1"/>
    </source>
</evidence>
<reference evidence="2" key="2">
    <citation type="journal article" date="2015" name="Data Brief">
        <title>Shoot transcriptome of the giant reed, Arundo donax.</title>
        <authorList>
            <person name="Barrero R.A."/>
            <person name="Guerrero F.D."/>
            <person name="Moolhuijzen P."/>
            <person name="Goolsby J.A."/>
            <person name="Tidwell J."/>
            <person name="Bellgard S.E."/>
            <person name="Bellgard M.I."/>
        </authorList>
    </citation>
    <scope>NUCLEOTIDE SEQUENCE</scope>
    <source>
        <tissue evidence="2">Shoot tissue taken approximately 20 cm above the soil surface</tissue>
    </source>
</reference>
<reference evidence="2" key="1">
    <citation type="submission" date="2014-09" db="EMBL/GenBank/DDBJ databases">
        <authorList>
            <person name="Magalhaes I.L.F."/>
            <person name="Oliveira U."/>
            <person name="Santos F.R."/>
            <person name="Vidigal T.H.D.A."/>
            <person name="Brescovit A.D."/>
            <person name="Santos A.J."/>
        </authorList>
    </citation>
    <scope>NUCLEOTIDE SEQUENCE</scope>
    <source>
        <tissue evidence="2">Shoot tissue taken approximately 20 cm above the soil surface</tissue>
    </source>
</reference>
<accession>A0A0A9AQQ5</accession>
<keyword evidence="1" id="KW-1133">Transmembrane helix</keyword>
<keyword evidence="1" id="KW-0812">Transmembrane</keyword>
<organism evidence="2">
    <name type="scientific">Arundo donax</name>
    <name type="common">Giant reed</name>
    <name type="synonym">Donax arundinaceus</name>
    <dbReference type="NCBI Taxonomy" id="35708"/>
    <lineage>
        <taxon>Eukaryota</taxon>
        <taxon>Viridiplantae</taxon>
        <taxon>Streptophyta</taxon>
        <taxon>Embryophyta</taxon>
        <taxon>Tracheophyta</taxon>
        <taxon>Spermatophyta</taxon>
        <taxon>Magnoliopsida</taxon>
        <taxon>Liliopsida</taxon>
        <taxon>Poales</taxon>
        <taxon>Poaceae</taxon>
        <taxon>PACMAD clade</taxon>
        <taxon>Arundinoideae</taxon>
        <taxon>Arundineae</taxon>
        <taxon>Arundo</taxon>
    </lineage>
</organism>
<feature type="transmembrane region" description="Helical" evidence="1">
    <location>
        <begin position="15"/>
        <end position="33"/>
    </location>
</feature>
<dbReference type="EMBL" id="GBRH01244429">
    <property type="protein sequence ID" value="JAD53466.1"/>
    <property type="molecule type" value="Transcribed_RNA"/>
</dbReference>
<keyword evidence="1" id="KW-0472">Membrane</keyword>
<proteinExistence type="predicted"/>
<evidence type="ECO:0000256" key="1">
    <source>
        <dbReference type="SAM" id="Phobius"/>
    </source>
</evidence>
<name>A0A0A9AQQ5_ARUDO</name>